<organism evidence="1 2">
    <name type="scientific">Candidatus Bilamarchaeum dharawalense</name>
    <dbReference type="NCBI Taxonomy" id="2885759"/>
    <lineage>
        <taxon>Archaea</taxon>
        <taxon>Candidatus Micrarchaeota</taxon>
        <taxon>Candidatus Micrarchaeia</taxon>
        <taxon>Candidatus Anstonellales</taxon>
        <taxon>Candidatus Bilamarchaeaceae</taxon>
        <taxon>Candidatus Bilamarchaeum</taxon>
    </lineage>
</organism>
<gene>
    <name evidence="1" type="ORF">LFW2832_00026</name>
</gene>
<reference evidence="1 2" key="1">
    <citation type="submission" date="2019-08" db="EMBL/GenBank/DDBJ databases">
        <authorList>
            <person name="Vazquez-Campos X."/>
        </authorList>
    </citation>
    <scope>NUCLEOTIDE SEQUENCE [LARGE SCALE GENOMIC DNA]</scope>
    <source>
        <strain evidence="1">LFW-283_2</strain>
    </source>
</reference>
<name>A0A5E4LKG1_9ARCH</name>
<proteinExistence type="predicted"/>
<dbReference type="Proteomes" id="UP000789941">
    <property type="component" value="Unassembled WGS sequence"/>
</dbReference>
<dbReference type="AlphaFoldDB" id="A0A5E4LKG1"/>
<protein>
    <submittedName>
        <fullName evidence="1">Uncharacterized protein</fullName>
    </submittedName>
</protein>
<dbReference type="EMBL" id="CABMJJ010000001">
    <property type="protein sequence ID" value="VVC02480.1"/>
    <property type="molecule type" value="Genomic_DNA"/>
</dbReference>
<comment type="caution">
    <text evidence="1">The sequence shown here is derived from an EMBL/GenBank/DDBJ whole genome shotgun (WGS) entry which is preliminary data.</text>
</comment>
<evidence type="ECO:0000313" key="1">
    <source>
        <dbReference type="EMBL" id="VVC02480.1"/>
    </source>
</evidence>
<evidence type="ECO:0000313" key="2">
    <source>
        <dbReference type="Proteomes" id="UP000789941"/>
    </source>
</evidence>
<accession>A0A5E4LKG1</accession>
<sequence>MHQTRFSLPVVIVGLGLAVIAAKVKPPPEPKEKLFSMAGQVECVDGDRVKLTAELGIRQKSAFLPDLFTTERVSDKLSVRNRSGDVWIEHILPAKNGFHVYLSDGVHTVMVSAPKCRD</sequence>